<feature type="region of interest" description="Disordered" evidence="1">
    <location>
        <begin position="90"/>
        <end position="116"/>
    </location>
</feature>
<sequence length="256" mass="27712">MCRAGAAQRPPSCAACSAGCPVELQCWSLGSLPSWNTALASLGVFGFVCGSRPPGFLFLLNIWSSQTHCNVVATLAVPVVLSSVSGPGVGQQPAPPLAQDHGVAGRRPTDDQPTTVGKARNMVHRCATSQERQASAVDSSRRRQPKNFLVLIISIIRSLSYNSIMPSSVKYAERMQNLGLHSHSDDKGIERHKVSTQDMSNSQKNSVLKDIISAIEKKTRQAKAWLLHQPRNKSTKSSSHANKDVGTPRKTKIHLE</sequence>
<comment type="caution">
    <text evidence="2">The sequence shown here is derived from an EMBL/GenBank/DDBJ whole genome shotgun (WGS) entry which is preliminary data.</text>
</comment>
<feature type="compositionally biased region" description="Basic and acidic residues" evidence="1">
    <location>
        <begin position="241"/>
        <end position="256"/>
    </location>
</feature>
<feature type="region of interest" description="Disordered" evidence="1">
    <location>
        <begin position="227"/>
        <end position="256"/>
    </location>
</feature>
<gene>
    <name evidence="2" type="ORF">QYE76_064769</name>
</gene>
<protein>
    <submittedName>
        <fullName evidence="2">Uncharacterized protein</fullName>
    </submittedName>
</protein>
<evidence type="ECO:0000313" key="3">
    <source>
        <dbReference type="Proteomes" id="UP001231189"/>
    </source>
</evidence>
<dbReference type="AlphaFoldDB" id="A0AAD8S7H7"/>
<dbReference type="Proteomes" id="UP001231189">
    <property type="component" value="Unassembled WGS sequence"/>
</dbReference>
<proteinExistence type="predicted"/>
<evidence type="ECO:0000256" key="1">
    <source>
        <dbReference type="SAM" id="MobiDB-lite"/>
    </source>
</evidence>
<reference evidence="2" key="1">
    <citation type="submission" date="2023-07" db="EMBL/GenBank/DDBJ databases">
        <title>A chromosome-level genome assembly of Lolium multiflorum.</title>
        <authorList>
            <person name="Chen Y."/>
            <person name="Copetti D."/>
            <person name="Kolliker R."/>
            <person name="Studer B."/>
        </authorList>
    </citation>
    <scope>NUCLEOTIDE SEQUENCE</scope>
    <source>
        <strain evidence="2">02402/16</strain>
        <tissue evidence="2">Leaf</tissue>
    </source>
</reference>
<organism evidence="2 3">
    <name type="scientific">Lolium multiflorum</name>
    <name type="common">Italian ryegrass</name>
    <name type="synonym">Lolium perenne subsp. multiflorum</name>
    <dbReference type="NCBI Taxonomy" id="4521"/>
    <lineage>
        <taxon>Eukaryota</taxon>
        <taxon>Viridiplantae</taxon>
        <taxon>Streptophyta</taxon>
        <taxon>Embryophyta</taxon>
        <taxon>Tracheophyta</taxon>
        <taxon>Spermatophyta</taxon>
        <taxon>Magnoliopsida</taxon>
        <taxon>Liliopsida</taxon>
        <taxon>Poales</taxon>
        <taxon>Poaceae</taxon>
        <taxon>BOP clade</taxon>
        <taxon>Pooideae</taxon>
        <taxon>Poodae</taxon>
        <taxon>Poeae</taxon>
        <taxon>Poeae Chloroplast Group 2 (Poeae type)</taxon>
        <taxon>Loliodinae</taxon>
        <taxon>Loliinae</taxon>
        <taxon>Lolium</taxon>
    </lineage>
</organism>
<keyword evidence="3" id="KW-1185">Reference proteome</keyword>
<evidence type="ECO:0000313" key="2">
    <source>
        <dbReference type="EMBL" id="KAK1646964.1"/>
    </source>
</evidence>
<name>A0AAD8S7H7_LOLMU</name>
<dbReference type="EMBL" id="JAUUTY010000004">
    <property type="protein sequence ID" value="KAK1646964.1"/>
    <property type="molecule type" value="Genomic_DNA"/>
</dbReference>
<accession>A0AAD8S7H7</accession>